<dbReference type="Proteomes" id="UP000315983">
    <property type="component" value="Unassembled WGS sequence"/>
</dbReference>
<organism evidence="9 10">
    <name type="scientific">Salinispora arenicola</name>
    <dbReference type="NCBI Taxonomy" id="168697"/>
    <lineage>
        <taxon>Bacteria</taxon>
        <taxon>Bacillati</taxon>
        <taxon>Actinomycetota</taxon>
        <taxon>Actinomycetes</taxon>
        <taxon>Micromonosporales</taxon>
        <taxon>Micromonosporaceae</taxon>
        <taxon>Salinispora</taxon>
    </lineage>
</organism>
<feature type="region of interest" description="Disordered" evidence="6">
    <location>
        <begin position="199"/>
        <end position="222"/>
    </location>
</feature>
<protein>
    <submittedName>
        <fullName evidence="9">Putative flippase GtrA</fullName>
    </submittedName>
</protein>
<dbReference type="PANTHER" id="PTHR38459">
    <property type="entry name" value="PROPHAGE BACTOPRENOL-LINKED GLUCOSE TRANSLOCASE HOMOLOG"/>
    <property type="match status" value="1"/>
</dbReference>
<evidence type="ECO:0000256" key="2">
    <source>
        <dbReference type="ARBA" id="ARBA00009399"/>
    </source>
</evidence>
<keyword evidence="5 7" id="KW-0472">Membrane</keyword>
<evidence type="ECO:0000313" key="10">
    <source>
        <dbReference type="Proteomes" id="UP000315983"/>
    </source>
</evidence>
<comment type="subcellular location">
    <subcellularLocation>
        <location evidence="1">Membrane</location>
        <topology evidence="1">Multi-pass membrane protein</topology>
    </subcellularLocation>
</comment>
<feature type="transmembrane region" description="Helical" evidence="7">
    <location>
        <begin position="376"/>
        <end position="396"/>
    </location>
</feature>
<sequence>MDSRRCDQAVLSRRTVLDCVTPPSGSSSAASSVPGPPSPAAAVQLVVASPDRGTVERVRQLGDELRARLRLDPLVTTVGAGGASVHAAVRDSAADVVAVVRPDLSGEALVALLAPVLADDMDVAVAVTTDAGGTTLDRLNRFAFGVGDTRVGMVAGRTTVLRPLLNASAGDAQRMATSLALLARQAGWRVLDVPVPAGQPVPSAAGQPLEAPARRYGPPAGRPRGALARWRQLDALVRATYAVVTDRARLDGNAAAVAPPPDATPPTTPPPSAPLPAAAVLKFVLFGIVGALSGVVYVLIYLPLREVTPPPVANLVALALAALFNIEANRAWTFRRNRVARFGMHVRSAMLFGAHYALTTGAVLVLLAVHPDASRVAEVVTLFAADAAMTVARFVGLDKWVFGRGRSVA</sequence>
<feature type="transmembrane region" description="Helical" evidence="7">
    <location>
        <begin position="279"/>
        <end position="300"/>
    </location>
</feature>
<keyword evidence="4 7" id="KW-1133">Transmembrane helix</keyword>
<evidence type="ECO:0000256" key="7">
    <source>
        <dbReference type="SAM" id="Phobius"/>
    </source>
</evidence>
<evidence type="ECO:0000256" key="6">
    <source>
        <dbReference type="SAM" id="MobiDB-lite"/>
    </source>
</evidence>
<dbReference type="EMBL" id="VFOL01000001">
    <property type="protein sequence ID" value="TQL39085.1"/>
    <property type="molecule type" value="Genomic_DNA"/>
</dbReference>
<accession>A0A542XTC0</accession>
<evidence type="ECO:0000256" key="1">
    <source>
        <dbReference type="ARBA" id="ARBA00004141"/>
    </source>
</evidence>
<dbReference type="PANTHER" id="PTHR38459:SF1">
    <property type="entry name" value="PROPHAGE BACTOPRENOL-LINKED GLUCOSE TRANSLOCASE HOMOLOG"/>
    <property type="match status" value="1"/>
</dbReference>
<feature type="transmembrane region" description="Helical" evidence="7">
    <location>
        <begin position="312"/>
        <end position="328"/>
    </location>
</feature>
<evidence type="ECO:0000256" key="4">
    <source>
        <dbReference type="ARBA" id="ARBA00022989"/>
    </source>
</evidence>
<name>A0A542XTC0_SALAC</name>
<proteinExistence type="inferred from homology"/>
<feature type="domain" description="GtrA/DPMS transmembrane" evidence="8">
    <location>
        <begin position="286"/>
        <end position="402"/>
    </location>
</feature>
<dbReference type="GO" id="GO:0000271">
    <property type="term" value="P:polysaccharide biosynthetic process"/>
    <property type="evidence" value="ECO:0007669"/>
    <property type="project" value="InterPro"/>
</dbReference>
<gene>
    <name evidence="9" type="ORF">FB564_4307</name>
</gene>
<dbReference type="Pfam" id="PF04138">
    <property type="entry name" value="GtrA_DPMS_TM"/>
    <property type="match status" value="1"/>
</dbReference>
<evidence type="ECO:0000256" key="3">
    <source>
        <dbReference type="ARBA" id="ARBA00022692"/>
    </source>
</evidence>
<evidence type="ECO:0000313" key="9">
    <source>
        <dbReference type="EMBL" id="TQL39085.1"/>
    </source>
</evidence>
<evidence type="ECO:0000256" key="5">
    <source>
        <dbReference type="ARBA" id="ARBA00023136"/>
    </source>
</evidence>
<dbReference type="InterPro" id="IPR007267">
    <property type="entry name" value="GtrA_DPMS_TM"/>
</dbReference>
<reference evidence="9 10" key="1">
    <citation type="submission" date="2019-06" db="EMBL/GenBank/DDBJ databases">
        <title>Sequencing the genomes of 1000 actinobacteria strains.</title>
        <authorList>
            <person name="Klenk H.-P."/>
        </authorList>
    </citation>
    <scope>NUCLEOTIDE SEQUENCE [LARGE SCALE GENOMIC DNA]</scope>
    <source>
        <strain evidence="9 10">DSM 44819</strain>
    </source>
</reference>
<dbReference type="GO" id="GO:0005886">
    <property type="term" value="C:plasma membrane"/>
    <property type="evidence" value="ECO:0007669"/>
    <property type="project" value="TreeGrafter"/>
</dbReference>
<feature type="transmembrane region" description="Helical" evidence="7">
    <location>
        <begin position="349"/>
        <end position="370"/>
    </location>
</feature>
<comment type="caution">
    <text evidence="9">The sequence shown here is derived from an EMBL/GenBank/DDBJ whole genome shotgun (WGS) entry which is preliminary data.</text>
</comment>
<dbReference type="InterPro" id="IPR051401">
    <property type="entry name" value="GtrA_CellWall_Glycosyl"/>
</dbReference>
<evidence type="ECO:0000259" key="8">
    <source>
        <dbReference type="Pfam" id="PF04138"/>
    </source>
</evidence>
<dbReference type="AlphaFoldDB" id="A0A542XTC0"/>
<comment type="similarity">
    <text evidence="2">Belongs to the GtrA family.</text>
</comment>
<keyword evidence="3 7" id="KW-0812">Transmembrane</keyword>